<evidence type="ECO:0000313" key="2">
    <source>
        <dbReference type="EMBL" id="OEJ15865.1"/>
    </source>
</evidence>
<dbReference type="Proteomes" id="UP000095247">
    <property type="component" value="Unassembled WGS sequence"/>
</dbReference>
<keyword evidence="1" id="KW-0732">Signal</keyword>
<dbReference type="EMBL" id="MDCO01000001">
    <property type="protein sequence ID" value="OEJ15865.1"/>
    <property type="molecule type" value="Genomic_DNA"/>
</dbReference>
<dbReference type="SUPFAM" id="SSF57884">
    <property type="entry name" value="Ada DNA repair protein, N-terminal domain (N-Ada 10)"/>
    <property type="match status" value="1"/>
</dbReference>
<evidence type="ECO:0008006" key="4">
    <source>
        <dbReference type="Google" id="ProtNLM"/>
    </source>
</evidence>
<feature type="signal peptide" evidence="1">
    <location>
        <begin position="1"/>
        <end position="19"/>
    </location>
</feature>
<organism evidence="2 3">
    <name type="scientific">Brachyspira hampsonii</name>
    <dbReference type="NCBI Taxonomy" id="1287055"/>
    <lineage>
        <taxon>Bacteria</taxon>
        <taxon>Pseudomonadati</taxon>
        <taxon>Spirochaetota</taxon>
        <taxon>Spirochaetia</taxon>
        <taxon>Brachyspirales</taxon>
        <taxon>Brachyspiraceae</taxon>
        <taxon>Brachyspira</taxon>
    </lineage>
</organism>
<accession>A0A1E5NI77</accession>
<name>A0A1E5NI77_9SPIR</name>
<feature type="chain" id="PRO_5009182382" description="Nuclease" evidence="1">
    <location>
        <begin position="20"/>
        <end position="67"/>
    </location>
</feature>
<comment type="caution">
    <text evidence="2">The sequence shown here is derived from an EMBL/GenBank/DDBJ whole genome shotgun (WGS) entry which is preliminary data.</text>
</comment>
<dbReference type="Gene3D" id="3.40.10.10">
    <property type="entry name" value="DNA Methylphosphotriester Repair Domain"/>
    <property type="match status" value="1"/>
</dbReference>
<dbReference type="RefSeq" id="WP_069725340.1">
    <property type="nucleotide sequence ID" value="NZ_MDCO01000001.1"/>
</dbReference>
<protein>
    <recommendedName>
        <fullName evidence="4">Nuclease</fullName>
    </recommendedName>
</protein>
<reference evidence="2 3" key="1">
    <citation type="submission" date="2016-08" db="EMBL/GenBank/DDBJ databases">
        <title>Characterization and recognition of Brachyspira hampsonii sp. nov., a novel intestinal spirochete that is pathogenic to pigs.</title>
        <authorList>
            <person name="Mirajkar N."/>
            <person name="La T."/>
            <person name="Phillips N."/>
            <person name="Hampson D."/>
            <person name="Gebhart C."/>
        </authorList>
    </citation>
    <scope>NUCLEOTIDE SEQUENCE [LARGE SCALE GENOMIC DNA]</scope>
    <source>
        <strain evidence="2 3">P280/1</strain>
    </source>
</reference>
<dbReference type="AlphaFoldDB" id="A0A1E5NI77"/>
<evidence type="ECO:0000256" key="1">
    <source>
        <dbReference type="SAM" id="SignalP"/>
    </source>
</evidence>
<proteinExistence type="predicted"/>
<dbReference type="InterPro" id="IPR035451">
    <property type="entry name" value="Ada-like_dom_sf"/>
</dbReference>
<gene>
    <name evidence="2" type="ORF">BFL38_10420</name>
</gene>
<sequence>MKIFKFLFLLLLISSLSYSQDKTVYITEKGKKYHREYCRTTKNSNTTAISLSKAKSMGYSACKVCNP</sequence>
<evidence type="ECO:0000313" key="3">
    <source>
        <dbReference type="Proteomes" id="UP000095247"/>
    </source>
</evidence>